<dbReference type="AlphaFoldDB" id="A0A0A1GXZ8"/>
<dbReference type="Gene3D" id="3.40.630.30">
    <property type="match status" value="1"/>
</dbReference>
<name>A0A0A1GXZ8_9LACO</name>
<reference evidence="2 3" key="1">
    <citation type="submission" date="2014-11" db="EMBL/GenBank/DDBJ databases">
        <title>Complete genome sequence and analysis of Lactobacillus hokkaidonensis LOOC260T.</title>
        <authorList>
            <person name="Tanizawa Y."/>
            <person name="Tohno M."/>
            <person name="Kaminuma E."/>
            <person name="Nakamura Y."/>
            <person name="Arita M."/>
        </authorList>
    </citation>
    <scope>NUCLEOTIDE SEQUENCE [LARGE SCALE GENOMIC DNA]</scope>
    <source>
        <strain evidence="2 3">LOOC260</strain>
    </source>
</reference>
<sequence>MEMDFKCKAFDQLSSKELFAIYQERVAVFVVEQECAYQEVDPDDLKAYHLFSRDNQGEIVAYARLIPTDDETARLGRVLVNKKYRQQGHATELVTEAIKQTKFLFPKSATLAIQAQYYLRAFYASFGAQIVSEPYLEDNIKHVDMTLKLK</sequence>
<evidence type="ECO:0000313" key="3">
    <source>
        <dbReference type="Proteomes" id="UP000031620"/>
    </source>
</evidence>
<dbReference type="PROSITE" id="PS51186">
    <property type="entry name" value="GNAT"/>
    <property type="match status" value="1"/>
</dbReference>
<dbReference type="EMBL" id="AP014680">
    <property type="protein sequence ID" value="BAP85808.1"/>
    <property type="molecule type" value="Genomic_DNA"/>
</dbReference>
<dbReference type="Pfam" id="PF13673">
    <property type="entry name" value="Acetyltransf_10"/>
    <property type="match status" value="1"/>
</dbReference>
<protein>
    <submittedName>
        <fullName evidence="2">GCN5 family N-acetyltransferase</fullName>
    </submittedName>
</protein>
<dbReference type="HOGENOM" id="CLU_056607_3_1_9"/>
<dbReference type="GO" id="GO:0016747">
    <property type="term" value="F:acyltransferase activity, transferring groups other than amino-acyl groups"/>
    <property type="evidence" value="ECO:0007669"/>
    <property type="project" value="InterPro"/>
</dbReference>
<dbReference type="Proteomes" id="UP000031620">
    <property type="component" value="Chromosome"/>
</dbReference>
<feature type="domain" description="N-acetyltransferase" evidence="1">
    <location>
        <begin position="8"/>
        <end position="150"/>
    </location>
</feature>
<dbReference type="InterPro" id="IPR000182">
    <property type="entry name" value="GNAT_dom"/>
</dbReference>
<dbReference type="SUPFAM" id="SSF55729">
    <property type="entry name" value="Acyl-CoA N-acyltransferases (Nat)"/>
    <property type="match status" value="1"/>
</dbReference>
<accession>A0A0A1GXZ8</accession>
<keyword evidence="2" id="KW-0808">Transferase</keyword>
<dbReference type="STRING" id="1291742.LOOC260_112700"/>
<evidence type="ECO:0000259" key="1">
    <source>
        <dbReference type="PROSITE" id="PS51186"/>
    </source>
</evidence>
<dbReference type="CDD" id="cd04301">
    <property type="entry name" value="NAT_SF"/>
    <property type="match status" value="1"/>
</dbReference>
<evidence type="ECO:0000313" key="2">
    <source>
        <dbReference type="EMBL" id="BAP85808.1"/>
    </source>
</evidence>
<gene>
    <name evidence="2" type="ORF">LOOC260_112700</name>
</gene>
<dbReference type="KEGG" id="lho:LOOC260_112700"/>
<organism evidence="2 3">
    <name type="scientific">Paucilactobacillus hokkaidonensis JCM 18461</name>
    <dbReference type="NCBI Taxonomy" id="1291742"/>
    <lineage>
        <taxon>Bacteria</taxon>
        <taxon>Bacillati</taxon>
        <taxon>Bacillota</taxon>
        <taxon>Bacilli</taxon>
        <taxon>Lactobacillales</taxon>
        <taxon>Lactobacillaceae</taxon>
        <taxon>Paucilactobacillus</taxon>
    </lineage>
</organism>
<dbReference type="InterPro" id="IPR016181">
    <property type="entry name" value="Acyl_CoA_acyltransferase"/>
</dbReference>
<proteinExistence type="predicted"/>